<feature type="domain" description="Secretion system C-terminal sorting" evidence="1">
    <location>
        <begin position="362"/>
        <end position="427"/>
    </location>
</feature>
<name>A0A0S7YBU0_UNCT6</name>
<sequence length="429" mass="48820">MWVSEIVTSGEMVIEPANIAVDSQGNPHIPVIRKNEETVFYTMLLYSKIRGSWIADTIETSVFEPAVVYGDLAIDCFDRIWVVYIACQQVGGIQYLIVARKDSSGWTKDTVDTGYGIWYSSIAADANGNPHVTYDRYLGEPHLYGFAFYAYNDGYSWVKEVVDTMISAYCCSIDADSSSYPHIAYCHRKLTGLNYFWRATKESGGWFRDEVDTGWHWMSITSIRISPIDNLPSFAYENAYGVRYARYNGFDWEIENVSTGISQYQKALDIDSLGQPYIVFKKNNKTWLAYKENNNNSWSQELLPESSVYDGLGSLRIDKNGIIHVVRLSARLSDDYREIWYIHGNVGIEENVSKEVESGFYIYPNPFGNTVKITAQEGDVDIYDISGRLVDSFSLQGTVEWNTKSLSSGVYFLRLKTEDSVVTKKVVKR</sequence>
<reference evidence="2 3" key="1">
    <citation type="journal article" date="2015" name="Microbiome">
        <title>Genomic resolution of linkages in carbon, nitrogen, and sulfur cycling among widespread estuary sediment bacteria.</title>
        <authorList>
            <person name="Baker B.J."/>
            <person name="Lazar C.S."/>
            <person name="Teske A.P."/>
            <person name="Dick G.J."/>
        </authorList>
    </citation>
    <scope>NUCLEOTIDE SEQUENCE [LARGE SCALE GENOMIC DNA]</scope>
    <source>
        <strain evidence="2">DG_78</strain>
    </source>
</reference>
<dbReference type="EMBL" id="LJNI01000113">
    <property type="protein sequence ID" value="KPJ71919.1"/>
    <property type="molecule type" value="Genomic_DNA"/>
</dbReference>
<dbReference type="InterPro" id="IPR026444">
    <property type="entry name" value="Secre_tail"/>
</dbReference>
<dbReference type="Pfam" id="PF18962">
    <property type="entry name" value="Por_Secre_tail"/>
    <property type="match status" value="1"/>
</dbReference>
<dbReference type="Gene3D" id="2.120.10.70">
    <property type="entry name" value="Fucose-specific lectin"/>
    <property type="match status" value="1"/>
</dbReference>
<proteinExistence type="predicted"/>
<accession>A0A0S7YBU0</accession>
<evidence type="ECO:0000313" key="2">
    <source>
        <dbReference type="EMBL" id="KPJ71919.1"/>
    </source>
</evidence>
<evidence type="ECO:0000259" key="1">
    <source>
        <dbReference type="Pfam" id="PF18962"/>
    </source>
</evidence>
<protein>
    <recommendedName>
        <fullName evidence="1">Secretion system C-terminal sorting domain-containing protein</fullName>
    </recommendedName>
</protein>
<dbReference type="AlphaFoldDB" id="A0A0S7YBU0"/>
<organism evidence="2 3">
    <name type="scientific">candidate division TA06 bacterium DG_78</name>
    <dbReference type="NCBI Taxonomy" id="1703772"/>
    <lineage>
        <taxon>Bacteria</taxon>
        <taxon>Bacteria division TA06</taxon>
    </lineage>
</organism>
<comment type="caution">
    <text evidence="2">The sequence shown here is derived from an EMBL/GenBank/DDBJ whole genome shotgun (WGS) entry which is preliminary data.</text>
</comment>
<dbReference type="NCBIfam" id="TIGR04183">
    <property type="entry name" value="Por_Secre_tail"/>
    <property type="match status" value="1"/>
</dbReference>
<gene>
    <name evidence="2" type="ORF">AMJ52_08080</name>
</gene>
<dbReference type="Proteomes" id="UP000051012">
    <property type="component" value="Unassembled WGS sequence"/>
</dbReference>
<evidence type="ECO:0000313" key="3">
    <source>
        <dbReference type="Proteomes" id="UP000051012"/>
    </source>
</evidence>